<dbReference type="Pfam" id="PF13419">
    <property type="entry name" value="HAD_2"/>
    <property type="match status" value="1"/>
</dbReference>
<evidence type="ECO:0000313" key="1">
    <source>
        <dbReference type="EMBL" id="QHT36842.1"/>
    </source>
</evidence>
<dbReference type="Gene3D" id="3.40.50.1000">
    <property type="entry name" value="HAD superfamily/HAD-like"/>
    <property type="match status" value="1"/>
</dbReference>
<protein>
    <recommendedName>
        <fullName evidence="2">Haloacid dehalogenase-like hydrolase</fullName>
    </recommendedName>
</protein>
<accession>A0A6C0F6M6</accession>
<name>A0A6C0F6M6_9ZZZZ</name>
<dbReference type="AlphaFoldDB" id="A0A6C0F6M6"/>
<dbReference type="SUPFAM" id="SSF56784">
    <property type="entry name" value="HAD-like"/>
    <property type="match status" value="1"/>
</dbReference>
<dbReference type="NCBIfam" id="TIGR01509">
    <property type="entry name" value="HAD-SF-IA-v3"/>
    <property type="match status" value="1"/>
</dbReference>
<sequence>MIYGIFDLDDTLIMHYLGMTYDDIQPIPALYNSLAQFPGNRYILTNATLDHAEDILKRLGIYKLFEKIYSRDTTELLKPALELAQKVNQDIGITPNDTVYFFDDLVNNLWMGKRTGWKTIWIHPDHKMSHHMQWIDIANDNVVDAINDILHKPF</sequence>
<dbReference type="InterPro" id="IPR006439">
    <property type="entry name" value="HAD-SF_hydro_IA"/>
</dbReference>
<organism evidence="1">
    <name type="scientific">viral metagenome</name>
    <dbReference type="NCBI Taxonomy" id="1070528"/>
    <lineage>
        <taxon>unclassified sequences</taxon>
        <taxon>metagenomes</taxon>
        <taxon>organismal metagenomes</taxon>
    </lineage>
</organism>
<dbReference type="EMBL" id="MN738786">
    <property type="protein sequence ID" value="QHT36842.1"/>
    <property type="molecule type" value="Genomic_DNA"/>
</dbReference>
<dbReference type="PANTHER" id="PTHR12725:SF117">
    <property type="entry name" value="HALOACID DEHALOGENASE-LIKE HYDROLASE"/>
    <property type="match status" value="1"/>
</dbReference>
<proteinExistence type="predicted"/>
<reference evidence="1" key="1">
    <citation type="journal article" date="2020" name="Nature">
        <title>Giant virus diversity and host interactions through global metagenomics.</title>
        <authorList>
            <person name="Schulz F."/>
            <person name="Roux S."/>
            <person name="Paez-Espino D."/>
            <person name="Jungbluth S."/>
            <person name="Walsh D.A."/>
            <person name="Denef V.J."/>
            <person name="McMahon K.D."/>
            <person name="Konstantinidis K.T."/>
            <person name="Eloe-Fadrosh E.A."/>
            <person name="Kyrpides N.C."/>
            <person name="Woyke T."/>
        </authorList>
    </citation>
    <scope>NUCLEOTIDE SEQUENCE</scope>
    <source>
        <strain evidence="1">GVMAG-S-ERX555967-130</strain>
    </source>
</reference>
<evidence type="ECO:0008006" key="2">
    <source>
        <dbReference type="Google" id="ProtNLM"/>
    </source>
</evidence>
<dbReference type="PANTHER" id="PTHR12725">
    <property type="entry name" value="HALOACID DEHALOGENASE-LIKE HYDROLASE"/>
    <property type="match status" value="1"/>
</dbReference>
<dbReference type="InterPro" id="IPR023214">
    <property type="entry name" value="HAD_sf"/>
</dbReference>
<dbReference type="InterPro" id="IPR041492">
    <property type="entry name" value="HAD_2"/>
</dbReference>
<dbReference type="InterPro" id="IPR036412">
    <property type="entry name" value="HAD-like_sf"/>
</dbReference>